<proteinExistence type="predicted"/>
<dbReference type="GO" id="GO:0005778">
    <property type="term" value="C:peroxisomal membrane"/>
    <property type="evidence" value="ECO:0007669"/>
    <property type="project" value="TreeGrafter"/>
</dbReference>
<dbReference type="GO" id="GO:0016560">
    <property type="term" value="P:protein import into peroxisome matrix, docking"/>
    <property type="evidence" value="ECO:0007669"/>
    <property type="project" value="TreeGrafter"/>
</dbReference>
<dbReference type="GO" id="GO:0005052">
    <property type="term" value="F:peroxisome matrix targeting signal-1 binding"/>
    <property type="evidence" value="ECO:0007669"/>
    <property type="project" value="TreeGrafter"/>
</dbReference>
<feature type="region of interest" description="Disordered" evidence="3">
    <location>
        <begin position="52"/>
        <end position="73"/>
    </location>
</feature>
<evidence type="ECO:0000313" key="5">
    <source>
        <dbReference type="Proteomes" id="UP001370490"/>
    </source>
</evidence>
<comment type="caution">
    <text evidence="4">The sequence shown here is derived from an EMBL/GenBank/DDBJ whole genome shotgun (WGS) entry which is preliminary data.</text>
</comment>
<keyword evidence="5" id="KW-1185">Reference proteome</keyword>
<dbReference type="GO" id="GO:0005829">
    <property type="term" value="C:cytosol"/>
    <property type="evidence" value="ECO:0007669"/>
    <property type="project" value="TreeGrafter"/>
</dbReference>
<evidence type="ECO:0000256" key="1">
    <source>
        <dbReference type="ARBA" id="ARBA00022737"/>
    </source>
</evidence>
<protein>
    <submittedName>
        <fullName evidence="4">Uncharacterized protein</fullName>
    </submittedName>
</protein>
<gene>
    <name evidence="4" type="ORF">RJ641_034862</name>
</gene>
<dbReference type="PANTHER" id="PTHR10130">
    <property type="entry name" value="PEROXISOMAL TARGETING SIGNAL 1 RECEPTOR PEX5"/>
    <property type="match status" value="1"/>
</dbReference>
<feature type="compositionally biased region" description="Acidic residues" evidence="3">
    <location>
        <begin position="459"/>
        <end position="474"/>
    </location>
</feature>
<keyword evidence="2" id="KW-0802">TPR repeat</keyword>
<dbReference type="Proteomes" id="UP001370490">
    <property type="component" value="Unassembled WGS sequence"/>
</dbReference>
<dbReference type="InterPro" id="IPR024111">
    <property type="entry name" value="PEX5/PEX5L"/>
</dbReference>
<sequence length="474" mass="51845">MAMRDLVAGGAAFAVPGSSSSSNPVAALANALIGSSSKTTQERLKELPASIPTTSDRRYYPEAPTLPGSDFDQEHYLQPSAQGSDILHGFRAADQGHFADVWDDIHHVLPPHLQGRASQPHHPQFVHVFGQVNSQLQPTLDDLTWLLYHHFVVVPCFLSFGIGVHYESSNPSPSVTGPPQRVLSNFLHSFPDSSRSGIPFCPAPLSRLGLSEVDKQCIRDRTSIMASHTLAHKSDEFINAQVDAFLSSLDIDNSVQTKGHILGRFRMLEDYLNEYQGIRQAGHLPADGWVTEFDQHRAQEGDPESCALSFERQHGINGWASEFEREQSQMALSDQMRGADISNFATMEQTQMLAHTLAQNYDPKFQDQADEFGHQVGEDAFGDETTDNRASAYDGYLVAAKQQSGGSIASNILASDASNTKMIQIQNLASDALRILGCDKVSISAQADGMDHSSTSGQTDEDEDEDENDNISNT</sequence>
<accession>A0AAN8VWC1</accession>
<reference evidence="4 5" key="1">
    <citation type="submission" date="2023-12" db="EMBL/GenBank/DDBJ databases">
        <title>A high-quality genome assembly for Dillenia turbinata (Dilleniales).</title>
        <authorList>
            <person name="Chanderbali A."/>
        </authorList>
    </citation>
    <scope>NUCLEOTIDE SEQUENCE [LARGE SCALE GENOMIC DNA]</scope>
    <source>
        <strain evidence="4">LSX21</strain>
        <tissue evidence="4">Leaf</tissue>
    </source>
</reference>
<evidence type="ECO:0000313" key="4">
    <source>
        <dbReference type="EMBL" id="KAK6934707.1"/>
    </source>
</evidence>
<evidence type="ECO:0000256" key="3">
    <source>
        <dbReference type="SAM" id="MobiDB-lite"/>
    </source>
</evidence>
<name>A0AAN8VWC1_9MAGN</name>
<organism evidence="4 5">
    <name type="scientific">Dillenia turbinata</name>
    <dbReference type="NCBI Taxonomy" id="194707"/>
    <lineage>
        <taxon>Eukaryota</taxon>
        <taxon>Viridiplantae</taxon>
        <taxon>Streptophyta</taxon>
        <taxon>Embryophyta</taxon>
        <taxon>Tracheophyta</taxon>
        <taxon>Spermatophyta</taxon>
        <taxon>Magnoliopsida</taxon>
        <taxon>eudicotyledons</taxon>
        <taxon>Gunneridae</taxon>
        <taxon>Pentapetalae</taxon>
        <taxon>Dilleniales</taxon>
        <taxon>Dilleniaceae</taxon>
        <taxon>Dillenia</taxon>
    </lineage>
</organism>
<feature type="region of interest" description="Disordered" evidence="3">
    <location>
        <begin position="446"/>
        <end position="474"/>
    </location>
</feature>
<dbReference type="AlphaFoldDB" id="A0AAN8VWC1"/>
<keyword evidence="1" id="KW-0677">Repeat</keyword>
<dbReference type="EMBL" id="JBAMMX010000008">
    <property type="protein sequence ID" value="KAK6934707.1"/>
    <property type="molecule type" value="Genomic_DNA"/>
</dbReference>
<dbReference type="PANTHER" id="PTHR10130:SF0">
    <property type="entry name" value="GH08708P"/>
    <property type="match status" value="1"/>
</dbReference>
<evidence type="ECO:0000256" key="2">
    <source>
        <dbReference type="ARBA" id="ARBA00022803"/>
    </source>
</evidence>